<dbReference type="SUPFAM" id="SSF53335">
    <property type="entry name" value="S-adenosyl-L-methionine-dependent methyltransferases"/>
    <property type="match status" value="1"/>
</dbReference>
<proteinExistence type="inferred from homology"/>
<keyword evidence="1" id="KW-0808">Transferase</keyword>
<accession>X1ADS7</accession>
<evidence type="ECO:0000259" key="9">
    <source>
        <dbReference type="Pfam" id="PF13847"/>
    </source>
</evidence>
<evidence type="ECO:0000256" key="2">
    <source>
        <dbReference type="ARBA" id="ARBA00022691"/>
    </source>
</evidence>
<comment type="similarity">
    <text evidence="3">Belongs to the methyltransferase superfamily. Arsenite methyltransferase family.</text>
</comment>
<dbReference type="InterPro" id="IPR026669">
    <property type="entry name" value="Arsenite_MeTrfase-like"/>
</dbReference>
<dbReference type="NCBIfam" id="NF008823">
    <property type="entry name" value="PRK11873.1"/>
    <property type="match status" value="1"/>
</dbReference>
<protein>
    <recommendedName>
        <fullName evidence="5">Arsenite methyltransferase</fullName>
        <ecNumber evidence="4">2.1.1.137</ecNumber>
    </recommendedName>
</protein>
<evidence type="ECO:0000256" key="7">
    <source>
        <dbReference type="ARBA" id="ARBA00047943"/>
    </source>
</evidence>
<dbReference type="InterPro" id="IPR029063">
    <property type="entry name" value="SAM-dependent_MTases_sf"/>
</dbReference>
<sequence>KQSISCCTPTNSSCSTTSSHCSSDTFTENISKKIGYTDEDLRNVPEGANLGLGCGNPVALASLKEGDHILDLGSGAGFDCFLAANRVGKSGKVIGVDMTPDMIDKARENAEKENYENIEFRLGEIENLPVADNSVDVIISNCVINLSPEKERVFQEAFRVLKPGGRMMVSDIVLLKELPEFIKNNSAAYVNCVAGAVLKEQYLEFIREAGFQDIDILGESSFTIDLLVNQHSEKGVIKDLNHTIQSIKIQAIKPK</sequence>
<evidence type="ECO:0000256" key="3">
    <source>
        <dbReference type="ARBA" id="ARBA00034487"/>
    </source>
</evidence>
<dbReference type="GO" id="GO:0030791">
    <property type="term" value="F:arsenite methyltransferase activity"/>
    <property type="evidence" value="ECO:0007669"/>
    <property type="project" value="UniProtKB-EC"/>
</dbReference>
<comment type="catalytic activity">
    <reaction evidence="8">
        <text>arsenic triglutathione + 3 [thioredoxin]-dithiol + 3 S-adenosyl-L-methionine = trimethylarsine + 3 [thioredoxin]-disulfide + 3 glutathione + 3 S-adenosyl-L-homocysteine + 3 H(+)</text>
        <dbReference type="Rhea" id="RHEA:69432"/>
        <dbReference type="Rhea" id="RHEA-COMP:10698"/>
        <dbReference type="Rhea" id="RHEA-COMP:10700"/>
        <dbReference type="ChEBI" id="CHEBI:15378"/>
        <dbReference type="ChEBI" id="CHEBI:27130"/>
        <dbReference type="ChEBI" id="CHEBI:29950"/>
        <dbReference type="ChEBI" id="CHEBI:50058"/>
        <dbReference type="ChEBI" id="CHEBI:57856"/>
        <dbReference type="ChEBI" id="CHEBI:57925"/>
        <dbReference type="ChEBI" id="CHEBI:59789"/>
        <dbReference type="ChEBI" id="CHEBI:183640"/>
        <dbReference type="EC" id="2.1.1.137"/>
    </reaction>
</comment>
<dbReference type="Pfam" id="PF13847">
    <property type="entry name" value="Methyltransf_31"/>
    <property type="match status" value="1"/>
</dbReference>
<evidence type="ECO:0000256" key="6">
    <source>
        <dbReference type="ARBA" id="ARBA00047941"/>
    </source>
</evidence>
<name>X1ADS7_9ZZZZ</name>
<comment type="caution">
    <text evidence="10">The sequence shown here is derived from an EMBL/GenBank/DDBJ whole genome shotgun (WGS) entry which is preliminary data.</text>
</comment>
<organism evidence="10">
    <name type="scientific">marine sediment metagenome</name>
    <dbReference type="NCBI Taxonomy" id="412755"/>
    <lineage>
        <taxon>unclassified sequences</taxon>
        <taxon>metagenomes</taxon>
        <taxon>ecological metagenomes</taxon>
    </lineage>
</organism>
<dbReference type="InterPro" id="IPR025714">
    <property type="entry name" value="Methyltranfer_dom"/>
</dbReference>
<dbReference type="EMBL" id="BART01003553">
    <property type="protein sequence ID" value="GAG58221.1"/>
    <property type="molecule type" value="Genomic_DNA"/>
</dbReference>
<evidence type="ECO:0000256" key="8">
    <source>
        <dbReference type="ARBA" id="ARBA00048428"/>
    </source>
</evidence>
<dbReference type="CDD" id="cd02440">
    <property type="entry name" value="AdoMet_MTases"/>
    <property type="match status" value="1"/>
</dbReference>
<keyword evidence="2" id="KW-0949">S-adenosyl-L-methionine</keyword>
<gene>
    <name evidence="10" type="ORF">S01H4_09686</name>
</gene>
<evidence type="ECO:0000256" key="4">
    <source>
        <dbReference type="ARBA" id="ARBA00034521"/>
    </source>
</evidence>
<evidence type="ECO:0000256" key="5">
    <source>
        <dbReference type="ARBA" id="ARBA00034545"/>
    </source>
</evidence>
<dbReference type="Gene3D" id="3.40.50.150">
    <property type="entry name" value="Vaccinia Virus protein VP39"/>
    <property type="match status" value="1"/>
</dbReference>
<evidence type="ECO:0000256" key="1">
    <source>
        <dbReference type="ARBA" id="ARBA00022679"/>
    </source>
</evidence>
<dbReference type="AlphaFoldDB" id="X1ADS7"/>
<comment type="catalytic activity">
    <reaction evidence="7">
        <text>arsenic triglutathione + 2 [thioredoxin]-dithiol + 2 S-adenosyl-L-methionine + H2O = dimethylarsinous acid + 2 [thioredoxin]-disulfide + 3 glutathione + 2 S-adenosyl-L-homocysteine + 2 H(+)</text>
        <dbReference type="Rhea" id="RHEA:69464"/>
        <dbReference type="Rhea" id="RHEA-COMP:10698"/>
        <dbReference type="Rhea" id="RHEA-COMP:10700"/>
        <dbReference type="ChEBI" id="CHEBI:15377"/>
        <dbReference type="ChEBI" id="CHEBI:15378"/>
        <dbReference type="ChEBI" id="CHEBI:23808"/>
        <dbReference type="ChEBI" id="CHEBI:29950"/>
        <dbReference type="ChEBI" id="CHEBI:50058"/>
        <dbReference type="ChEBI" id="CHEBI:57856"/>
        <dbReference type="ChEBI" id="CHEBI:57925"/>
        <dbReference type="ChEBI" id="CHEBI:59789"/>
        <dbReference type="ChEBI" id="CHEBI:183640"/>
        <dbReference type="EC" id="2.1.1.137"/>
    </reaction>
</comment>
<reference evidence="10" key="1">
    <citation type="journal article" date="2014" name="Front. Microbiol.">
        <title>High frequency of phylogenetically diverse reductive dehalogenase-homologous genes in deep subseafloor sedimentary metagenomes.</title>
        <authorList>
            <person name="Kawai M."/>
            <person name="Futagami T."/>
            <person name="Toyoda A."/>
            <person name="Takaki Y."/>
            <person name="Nishi S."/>
            <person name="Hori S."/>
            <person name="Arai W."/>
            <person name="Tsubouchi T."/>
            <person name="Morono Y."/>
            <person name="Uchiyama I."/>
            <person name="Ito T."/>
            <person name="Fujiyama A."/>
            <person name="Inagaki F."/>
            <person name="Takami H."/>
        </authorList>
    </citation>
    <scope>NUCLEOTIDE SEQUENCE</scope>
    <source>
        <strain evidence="10">Expedition CK06-06</strain>
    </source>
</reference>
<feature type="non-terminal residue" evidence="10">
    <location>
        <position position="1"/>
    </location>
</feature>
<dbReference type="EC" id="2.1.1.137" evidence="4"/>
<evidence type="ECO:0000313" key="10">
    <source>
        <dbReference type="EMBL" id="GAG58221.1"/>
    </source>
</evidence>
<dbReference type="PANTHER" id="PTHR43675:SF8">
    <property type="entry name" value="ARSENITE METHYLTRANSFERASE"/>
    <property type="match status" value="1"/>
</dbReference>
<comment type="catalytic activity">
    <reaction evidence="6">
        <text>arsenic triglutathione + [thioredoxin]-dithiol + S-adenosyl-L-methionine + 2 H2O = methylarsonous acid + [thioredoxin]-disulfide + 3 glutathione + S-adenosyl-L-homocysteine + H(+)</text>
        <dbReference type="Rhea" id="RHEA:69460"/>
        <dbReference type="Rhea" id="RHEA-COMP:10698"/>
        <dbReference type="Rhea" id="RHEA-COMP:10700"/>
        <dbReference type="ChEBI" id="CHEBI:15377"/>
        <dbReference type="ChEBI" id="CHEBI:15378"/>
        <dbReference type="ChEBI" id="CHEBI:17826"/>
        <dbReference type="ChEBI" id="CHEBI:29950"/>
        <dbReference type="ChEBI" id="CHEBI:50058"/>
        <dbReference type="ChEBI" id="CHEBI:57856"/>
        <dbReference type="ChEBI" id="CHEBI:57925"/>
        <dbReference type="ChEBI" id="CHEBI:59789"/>
        <dbReference type="ChEBI" id="CHEBI:183640"/>
        <dbReference type="EC" id="2.1.1.137"/>
    </reaction>
</comment>
<feature type="domain" description="Methyltransferase" evidence="9">
    <location>
        <begin position="64"/>
        <end position="210"/>
    </location>
</feature>
<dbReference type="PANTHER" id="PTHR43675">
    <property type="entry name" value="ARSENITE METHYLTRANSFERASE"/>
    <property type="match status" value="1"/>
</dbReference>